<dbReference type="EMBL" id="CAJOBP010081552">
    <property type="protein sequence ID" value="CAF4916550.1"/>
    <property type="molecule type" value="Genomic_DNA"/>
</dbReference>
<feature type="non-terminal residue" evidence="1">
    <location>
        <position position="1"/>
    </location>
</feature>
<gene>
    <name evidence="1" type="ORF">UJA718_LOCUS46215</name>
</gene>
<sequence>MFYILFVADVKQLDDEELLDNDVEKTVVNTSILTS</sequence>
<reference evidence="1" key="1">
    <citation type="submission" date="2021-02" db="EMBL/GenBank/DDBJ databases">
        <authorList>
            <person name="Nowell W R."/>
        </authorList>
    </citation>
    <scope>NUCLEOTIDE SEQUENCE</scope>
</reference>
<evidence type="ECO:0000313" key="1">
    <source>
        <dbReference type="EMBL" id="CAF4916550.1"/>
    </source>
</evidence>
<organism evidence="1 2">
    <name type="scientific">Rotaria socialis</name>
    <dbReference type="NCBI Taxonomy" id="392032"/>
    <lineage>
        <taxon>Eukaryota</taxon>
        <taxon>Metazoa</taxon>
        <taxon>Spiralia</taxon>
        <taxon>Gnathifera</taxon>
        <taxon>Rotifera</taxon>
        <taxon>Eurotatoria</taxon>
        <taxon>Bdelloidea</taxon>
        <taxon>Philodinida</taxon>
        <taxon>Philodinidae</taxon>
        <taxon>Rotaria</taxon>
    </lineage>
</organism>
<accession>A0A821VYM3</accession>
<dbReference type="AlphaFoldDB" id="A0A821VYM3"/>
<name>A0A821VYM3_9BILA</name>
<evidence type="ECO:0000313" key="2">
    <source>
        <dbReference type="Proteomes" id="UP000663873"/>
    </source>
</evidence>
<protein>
    <submittedName>
        <fullName evidence="1">Uncharacterized protein</fullName>
    </submittedName>
</protein>
<keyword evidence="2" id="KW-1185">Reference proteome</keyword>
<proteinExistence type="predicted"/>
<dbReference type="Proteomes" id="UP000663873">
    <property type="component" value="Unassembled WGS sequence"/>
</dbReference>
<comment type="caution">
    <text evidence="1">The sequence shown here is derived from an EMBL/GenBank/DDBJ whole genome shotgun (WGS) entry which is preliminary data.</text>
</comment>